<sequence>MVLDACDHSIQSLTHLDDPNSSGAHDDAMMLHPEFVRRLRGHDSRVPRGGMALDCRYHGFDLLDDLEGFMHPYNDLPPKAFWKPAVGDRNMLQIEELWDPKFRISAQDKVSTYGSCFAQHIGRALKSRGFNWFRAEPAPQFMSSTNLTRFNYDVFSSRTANIYTTSLLQQWAEWAFGSKPVPEEVWEADGRFYDPFRPRIEPDGFASVEELRRSREETLRAFRQSVTDAAFFVFTLGLTERWMNTAHGYEYPMCPGTAGAPSTRASMPSTTCRLATCARNCVRRSISFERPIRSSSSS</sequence>
<dbReference type="EMBL" id="AOSK01000121">
    <property type="protein sequence ID" value="EYD74133.1"/>
    <property type="molecule type" value="Genomic_DNA"/>
</dbReference>
<feature type="domain" description="GSCFA" evidence="1">
    <location>
        <begin position="109"/>
        <end position="256"/>
    </location>
</feature>
<comment type="caution">
    <text evidence="2">The sequence shown here is derived from an EMBL/GenBank/DDBJ whole genome shotgun (WGS) entry which is preliminary data.</text>
</comment>
<evidence type="ECO:0000313" key="3">
    <source>
        <dbReference type="Proteomes" id="UP000019666"/>
    </source>
</evidence>
<protein>
    <recommendedName>
        <fullName evidence="1">GSCFA domain-containing protein</fullName>
    </recommendedName>
</protein>
<dbReference type="RefSeq" id="WP_281177570.1">
    <property type="nucleotide sequence ID" value="NZ_KK088589.1"/>
</dbReference>
<keyword evidence="3" id="KW-1185">Reference proteome</keyword>
<dbReference type="Pfam" id="PF08885">
    <property type="entry name" value="GSCFA"/>
    <property type="match status" value="1"/>
</dbReference>
<dbReference type="HOGENOM" id="CLU_933465_0_0_5"/>
<dbReference type="AlphaFoldDB" id="A0A017HJ21"/>
<reference evidence="2 3" key="1">
    <citation type="submission" date="2013-02" db="EMBL/GenBank/DDBJ databases">
        <authorList>
            <person name="Fiebig A."/>
            <person name="Goeker M."/>
            <person name="Klenk H.-P.P."/>
        </authorList>
    </citation>
    <scope>NUCLEOTIDE SEQUENCE [LARGE SCALE GENOMIC DNA]</scope>
    <source>
        <strain evidence="2 3">DSM 19309</strain>
    </source>
</reference>
<accession>A0A017HJ21</accession>
<dbReference type="Proteomes" id="UP000019666">
    <property type="component" value="Unassembled WGS sequence"/>
</dbReference>
<proteinExistence type="predicted"/>
<gene>
    <name evidence="2" type="ORF">Rumeso_04332</name>
</gene>
<dbReference type="InterPro" id="IPR014982">
    <property type="entry name" value="GSCFA"/>
</dbReference>
<organism evidence="2 3">
    <name type="scientific">Rubellimicrobium mesophilum DSM 19309</name>
    <dbReference type="NCBI Taxonomy" id="442562"/>
    <lineage>
        <taxon>Bacteria</taxon>
        <taxon>Pseudomonadati</taxon>
        <taxon>Pseudomonadota</taxon>
        <taxon>Alphaproteobacteria</taxon>
        <taxon>Rhodobacterales</taxon>
        <taxon>Roseobacteraceae</taxon>
        <taxon>Rubellimicrobium</taxon>
    </lineage>
</organism>
<evidence type="ECO:0000313" key="2">
    <source>
        <dbReference type="EMBL" id="EYD74133.1"/>
    </source>
</evidence>
<dbReference type="PATRIC" id="fig|442562.3.peg.4265"/>
<name>A0A017HJ21_9RHOB</name>
<dbReference type="STRING" id="442562.Rumeso_04332"/>
<evidence type="ECO:0000259" key="1">
    <source>
        <dbReference type="Pfam" id="PF08885"/>
    </source>
</evidence>